<keyword evidence="5" id="KW-1185">Reference proteome</keyword>
<protein>
    <recommendedName>
        <fullName evidence="3">PPIase cyclophilin-type domain-containing protein</fullName>
    </recommendedName>
</protein>
<gene>
    <name evidence="4" type="ORF">BQ4739_LOCUS1354</name>
</gene>
<evidence type="ECO:0000256" key="2">
    <source>
        <dbReference type="SAM" id="MobiDB-lite"/>
    </source>
</evidence>
<dbReference type="Gene3D" id="2.40.100.10">
    <property type="entry name" value="Cyclophilin-like"/>
    <property type="match status" value="1"/>
</dbReference>
<dbReference type="Pfam" id="PF21329">
    <property type="entry name" value="CYP38_PsbQ-like"/>
    <property type="match status" value="1"/>
</dbReference>
<proteinExistence type="predicted"/>
<dbReference type="PANTHER" id="PTHR47318:SF1">
    <property type="entry name" value="PEPTIDYL-PROLYL CIS-TRANS ISOMERASE CYP37, CHLOROPLASTIC"/>
    <property type="match status" value="1"/>
</dbReference>
<dbReference type="SUPFAM" id="SSF101112">
    <property type="entry name" value="Oxygen-evolving enhancer protein 3"/>
    <property type="match status" value="1"/>
</dbReference>
<dbReference type="InterPro" id="IPR023222">
    <property type="entry name" value="PsbQ-like_dom_sf"/>
</dbReference>
<evidence type="ECO:0000313" key="4">
    <source>
        <dbReference type="EMBL" id="SZX60823.1"/>
    </source>
</evidence>
<dbReference type="AlphaFoldDB" id="A0A383V7A8"/>
<dbReference type="GO" id="GO:0003755">
    <property type="term" value="F:peptidyl-prolyl cis-trans isomerase activity"/>
    <property type="evidence" value="ECO:0007669"/>
    <property type="project" value="InterPro"/>
</dbReference>
<organism evidence="4 5">
    <name type="scientific">Tetradesmus obliquus</name>
    <name type="common">Green alga</name>
    <name type="synonym">Acutodesmus obliquus</name>
    <dbReference type="NCBI Taxonomy" id="3088"/>
    <lineage>
        <taxon>Eukaryota</taxon>
        <taxon>Viridiplantae</taxon>
        <taxon>Chlorophyta</taxon>
        <taxon>core chlorophytes</taxon>
        <taxon>Chlorophyceae</taxon>
        <taxon>CS clade</taxon>
        <taxon>Sphaeropleales</taxon>
        <taxon>Scenedesmaceae</taxon>
        <taxon>Tetradesmus</taxon>
    </lineage>
</organism>
<dbReference type="InterPro" id="IPR048563">
    <property type="entry name" value="CYP38_PsbQ-like"/>
</dbReference>
<feature type="region of interest" description="Disordered" evidence="2">
    <location>
        <begin position="1"/>
        <end position="62"/>
    </location>
</feature>
<dbReference type="SUPFAM" id="SSF50891">
    <property type="entry name" value="Cyclophilin-like"/>
    <property type="match status" value="1"/>
</dbReference>
<evidence type="ECO:0000259" key="3">
    <source>
        <dbReference type="PROSITE" id="PS50072"/>
    </source>
</evidence>
<reference evidence="4 5" key="1">
    <citation type="submission" date="2016-10" db="EMBL/GenBank/DDBJ databases">
        <authorList>
            <person name="Cai Z."/>
        </authorList>
    </citation>
    <scope>NUCLEOTIDE SEQUENCE [LARGE SCALE GENOMIC DNA]</scope>
</reference>
<name>A0A383V7A8_TETOB</name>
<dbReference type="Proteomes" id="UP000256970">
    <property type="component" value="Unassembled WGS sequence"/>
</dbReference>
<accession>A0A383V7A8</accession>
<feature type="compositionally biased region" description="Low complexity" evidence="2">
    <location>
        <begin position="35"/>
        <end position="47"/>
    </location>
</feature>
<sequence length="458" mass="49154">MTSRLLAPAGQQLSSSCCHPRRTPSVPFRSHRSCRSTCRTTTHATSHNQQQLQHRDQEPWQPAARQASAAALAAVQACAALLAGQLAAAEPAIAVLNSPNARIPRTVDAALRRSIPAFNPQVQAMQRSLEDVAYLLRIPQRKPWGNMAGDVAAALAAFDNRPALLAGVPPAQQPEAEQLLDELFAKLKQLELAVKTQQPDFVGVRIADSLKRIADLELLQAPGLSFSLPREYASRPYLAGRAIVQLTVEKADGSLAFVDNLNGGLSKQGTVLLTLDGYSAPISAGNFVVNVLDGLYNNKPLQMQQNQQQWHGCLRPIQASYASVITPGNSVQPRPPIPLENLPAGTFDPLYRLPLDVQSGELPVLPLSIAGAVSMTHLPDTESFLSGDEWFIYKFDKQQAGLSGLSFDEGTFGVFGYVTDGMAVVTKLQTGDTIVSAEVVSGLERLVRPEAGSNGSSS</sequence>
<dbReference type="Pfam" id="PF00160">
    <property type="entry name" value="Pro_isomerase"/>
    <property type="match status" value="1"/>
</dbReference>
<dbReference type="STRING" id="3088.A0A383V7A8"/>
<dbReference type="InterPro" id="IPR002130">
    <property type="entry name" value="Cyclophilin-type_PPIase_dom"/>
</dbReference>
<feature type="domain" description="PPIase cyclophilin-type" evidence="3">
    <location>
        <begin position="269"/>
        <end position="433"/>
    </location>
</feature>
<dbReference type="EMBL" id="FNXT01000107">
    <property type="protein sequence ID" value="SZX60823.1"/>
    <property type="molecule type" value="Genomic_DNA"/>
</dbReference>
<dbReference type="Gene3D" id="1.20.120.290">
    <property type="entry name" value="Oxygen-evolving enhancer protein 3 (PsbQ), four-helix up-down bundle"/>
    <property type="match status" value="1"/>
</dbReference>
<evidence type="ECO:0000256" key="1">
    <source>
        <dbReference type="ARBA" id="ARBA00023078"/>
    </source>
</evidence>
<dbReference type="PROSITE" id="PS50072">
    <property type="entry name" value="CSA_PPIASE_2"/>
    <property type="match status" value="1"/>
</dbReference>
<dbReference type="InterPro" id="IPR044259">
    <property type="entry name" value="CYP37-like"/>
</dbReference>
<keyword evidence="1" id="KW-0793">Thylakoid</keyword>
<dbReference type="PANTHER" id="PTHR47318">
    <property type="entry name" value="PEPTIDYL-PROLYL CIS-TRANS ISOMERASE CYP37, CHLOROPLASTIC"/>
    <property type="match status" value="1"/>
</dbReference>
<dbReference type="PROSITE" id="PS51257">
    <property type="entry name" value="PROKAR_LIPOPROTEIN"/>
    <property type="match status" value="1"/>
</dbReference>
<dbReference type="InterPro" id="IPR029000">
    <property type="entry name" value="Cyclophilin-like_dom_sf"/>
</dbReference>
<evidence type="ECO:0000313" key="5">
    <source>
        <dbReference type="Proteomes" id="UP000256970"/>
    </source>
</evidence>